<dbReference type="STRING" id="441119.SAMN04488047_110132"/>
<keyword evidence="2" id="KW-1185">Reference proteome</keyword>
<evidence type="ECO:0000313" key="2">
    <source>
        <dbReference type="Proteomes" id="UP000199356"/>
    </source>
</evidence>
<evidence type="ECO:0000313" key="1">
    <source>
        <dbReference type="EMBL" id="SFP67829.1"/>
    </source>
</evidence>
<dbReference type="OrthoDB" id="9939745at2"/>
<dbReference type="EMBL" id="FOXA01000010">
    <property type="protein sequence ID" value="SFP67829.1"/>
    <property type="molecule type" value="Genomic_DNA"/>
</dbReference>
<name>A0A1I5SAU0_9RHOB</name>
<dbReference type="RefSeq" id="WP_093422806.1">
    <property type="nucleotide sequence ID" value="NZ_FOXA01000010.1"/>
</dbReference>
<dbReference type="Proteomes" id="UP000199356">
    <property type="component" value="Unassembled WGS sequence"/>
</dbReference>
<organism evidence="1 2">
    <name type="scientific">Tranquillimonas alkanivorans</name>
    <dbReference type="NCBI Taxonomy" id="441119"/>
    <lineage>
        <taxon>Bacteria</taxon>
        <taxon>Pseudomonadati</taxon>
        <taxon>Pseudomonadota</taxon>
        <taxon>Alphaproteobacteria</taxon>
        <taxon>Rhodobacterales</taxon>
        <taxon>Roseobacteraceae</taxon>
        <taxon>Tranquillimonas</taxon>
    </lineage>
</organism>
<sequence length="113" mass="12367">MWEETSLDAARLLDRVADELEEVSRLGREVEEATASLLAKGPVSSGDLRGLQRLDLMLQSIQALEGVTRRLAHADLQVLPVQALLSPVHLRDMQARLAGASQPAAEDADDELW</sequence>
<protein>
    <submittedName>
        <fullName evidence="1">Uncharacterized protein</fullName>
    </submittedName>
</protein>
<reference evidence="1 2" key="1">
    <citation type="submission" date="2016-10" db="EMBL/GenBank/DDBJ databases">
        <authorList>
            <person name="de Groot N.N."/>
        </authorList>
    </citation>
    <scope>NUCLEOTIDE SEQUENCE [LARGE SCALE GENOMIC DNA]</scope>
    <source>
        <strain evidence="1 2">DSM 19547</strain>
    </source>
</reference>
<accession>A0A1I5SAU0</accession>
<dbReference type="AlphaFoldDB" id="A0A1I5SAU0"/>
<gene>
    <name evidence="1" type="ORF">SAMN04488047_110132</name>
</gene>
<proteinExistence type="predicted"/>